<sequence>MTARLARWLGNWLPCNVSRFIRDHGACNSAEISQTARLARWLGNWLLRNGMGETHKNYPFLEPF</sequence>
<dbReference type="AlphaFoldDB" id="A0A2H1W4P0"/>
<proteinExistence type="predicted"/>
<accession>A0A2H1W4P0</accession>
<organism evidence="1">
    <name type="scientific">Spodoptera frugiperda</name>
    <name type="common">Fall armyworm</name>
    <dbReference type="NCBI Taxonomy" id="7108"/>
    <lineage>
        <taxon>Eukaryota</taxon>
        <taxon>Metazoa</taxon>
        <taxon>Ecdysozoa</taxon>
        <taxon>Arthropoda</taxon>
        <taxon>Hexapoda</taxon>
        <taxon>Insecta</taxon>
        <taxon>Pterygota</taxon>
        <taxon>Neoptera</taxon>
        <taxon>Endopterygota</taxon>
        <taxon>Lepidoptera</taxon>
        <taxon>Glossata</taxon>
        <taxon>Ditrysia</taxon>
        <taxon>Noctuoidea</taxon>
        <taxon>Noctuidae</taxon>
        <taxon>Amphipyrinae</taxon>
        <taxon>Spodoptera</taxon>
    </lineage>
</organism>
<name>A0A2H1W4P0_SPOFR</name>
<dbReference type="EMBL" id="ODYU01006286">
    <property type="protein sequence ID" value="SOQ47993.1"/>
    <property type="molecule type" value="Genomic_DNA"/>
</dbReference>
<reference evidence="1" key="1">
    <citation type="submission" date="2016-07" db="EMBL/GenBank/DDBJ databases">
        <authorList>
            <person name="Bretaudeau A."/>
        </authorList>
    </citation>
    <scope>NUCLEOTIDE SEQUENCE</scope>
    <source>
        <strain evidence="1">Rice</strain>
        <tissue evidence="1">Whole body</tissue>
    </source>
</reference>
<evidence type="ECO:0000313" key="1">
    <source>
        <dbReference type="EMBL" id="SOQ47993.1"/>
    </source>
</evidence>
<protein>
    <submittedName>
        <fullName evidence="1">SFRICE_007238</fullName>
    </submittedName>
</protein>
<gene>
    <name evidence="1" type="ORF">SFRICE_007238</name>
</gene>